<dbReference type="InterPro" id="IPR053924">
    <property type="entry name" value="RecX_HTH_2nd"/>
</dbReference>
<dbReference type="Pfam" id="PF02631">
    <property type="entry name" value="RecX_HTH2"/>
    <property type="match status" value="1"/>
</dbReference>
<keyword evidence="9" id="KW-1185">Reference proteome</keyword>
<evidence type="ECO:0000256" key="5">
    <source>
        <dbReference type="HAMAP-Rule" id="MF_01114"/>
    </source>
</evidence>
<evidence type="ECO:0000313" key="8">
    <source>
        <dbReference type="EMBL" id="MFH6983948.1"/>
    </source>
</evidence>
<sequence>MDRKALLKQAKAKAAKFCSSKERAPFQVYEKLMAWELREDEAQEVLAELTEERFVDERRFCKAFCHDKFEFNHWGKNRIQQELYRFRLSQEVITEGMNYIDPDRYQKTLEDLARKKWNSLMDELWPKKQKTMAYLIGKGYEIDLVMETVNQLSVSQQ</sequence>
<dbReference type="InterPro" id="IPR003783">
    <property type="entry name" value="Regulatory_RecX"/>
</dbReference>
<gene>
    <name evidence="5" type="primary">recX</name>
    <name evidence="8" type="ORF">ACHKAR_10870</name>
</gene>
<dbReference type="InterPro" id="IPR053925">
    <property type="entry name" value="RecX_HTH_3rd"/>
</dbReference>
<organism evidence="8 9">
    <name type="scientific">Marinoscillum luteum</name>
    <dbReference type="NCBI Taxonomy" id="861051"/>
    <lineage>
        <taxon>Bacteria</taxon>
        <taxon>Pseudomonadati</taxon>
        <taxon>Bacteroidota</taxon>
        <taxon>Cytophagia</taxon>
        <taxon>Cytophagales</taxon>
        <taxon>Reichenbachiellaceae</taxon>
        <taxon>Marinoscillum</taxon>
    </lineage>
</organism>
<proteinExistence type="inferred from homology"/>
<protein>
    <recommendedName>
        <fullName evidence="3 5">Regulatory protein RecX</fullName>
    </recommendedName>
</protein>
<dbReference type="PANTHER" id="PTHR33602">
    <property type="entry name" value="REGULATORY PROTEIN RECX FAMILY PROTEIN"/>
    <property type="match status" value="1"/>
</dbReference>
<evidence type="ECO:0000313" key="9">
    <source>
        <dbReference type="Proteomes" id="UP001610063"/>
    </source>
</evidence>
<dbReference type="Pfam" id="PF21981">
    <property type="entry name" value="RecX_HTH3"/>
    <property type="match status" value="1"/>
</dbReference>
<evidence type="ECO:0000256" key="1">
    <source>
        <dbReference type="ARBA" id="ARBA00004496"/>
    </source>
</evidence>
<evidence type="ECO:0000259" key="7">
    <source>
        <dbReference type="Pfam" id="PF21981"/>
    </source>
</evidence>
<comment type="subcellular location">
    <subcellularLocation>
        <location evidence="1 5">Cytoplasm</location>
    </subcellularLocation>
</comment>
<feature type="domain" description="RecX second three-helical" evidence="6">
    <location>
        <begin position="56"/>
        <end position="96"/>
    </location>
</feature>
<keyword evidence="4 5" id="KW-0963">Cytoplasm</keyword>
<dbReference type="InterPro" id="IPR036388">
    <property type="entry name" value="WH-like_DNA-bd_sf"/>
</dbReference>
<evidence type="ECO:0000256" key="4">
    <source>
        <dbReference type="ARBA" id="ARBA00022490"/>
    </source>
</evidence>
<dbReference type="PANTHER" id="PTHR33602:SF1">
    <property type="entry name" value="REGULATORY PROTEIN RECX FAMILY PROTEIN"/>
    <property type="match status" value="1"/>
</dbReference>
<evidence type="ECO:0000256" key="3">
    <source>
        <dbReference type="ARBA" id="ARBA00018111"/>
    </source>
</evidence>
<evidence type="ECO:0000256" key="2">
    <source>
        <dbReference type="ARBA" id="ARBA00009695"/>
    </source>
</evidence>
<evidence type="ECO:0000259" key="6">
    <source>
        <dbReference type="Pfam" id="PF02631"/>
    </source>
</evidence>
<comment type="caution">
    <text evidence="8">The sequence shown here is derived from an EMBL/GenBank/DDBJ whole genome shotgun (WGS) entry which is preliminary data.</text>
</comment>
<accession>A0ABW7N8N8</accession>
<dbReference type="EMBL" id="JBIPKE010000016">
    <property type="protein sequence ID" value="MFH6983948.1"/>
    <property type="molecule type" value="Genomic_DNA"/>
</dbReference>
<dbReference type="Gene3D" id="1.10.10.10">
    <property type="entry name" value="Winged helix-like DNA-binding domain superfamily/Winged helix DNA-binding domain"/>
    <property type="match status" value="2"/>
</dbReference>
<dbReference type="RefSeq" id="WP_395417449.1">
    <property type="nucleotide sequence ID" value="NZ_JBIPKE010000016.1"/>
</dbReference>
<comment type="similarity">
    <text evidence="2 5">Belongs to the RecX family.</text>
</comment>
<dbReference type="Proteomes" id="UP001610063">
    <property type="component" value="Unassembled WGS sequence"/>
</dbReference>
<comment type="function">
    <text evidence="5">Modulates RecA activity.</text>
</comment>
<dbReference type="HAMAP" id="MF_01114">
    <property type="entry name" value="RecX"/>
    <property type="match status" value="1"/>
</dbReference>
<feature type="domain" description="RecX third three-helical" evidence="7">
    <location>
        <begin position="105"/>
        <end position="147"/>
    </location>
</feature>
<name>A0ABW7N8N8_9BACT</name>
<reference evidence="8 9" key="1">
    <citation type="journal article" date="2013" name="Int. J. Syst. Evol. Microbiol.">
        <title>Marinoscillum luteum sp. nov., isolated from marine sediment.</title>
        <authorList>
            <person name="Cha I.T."/>
            <person name="Park S.J."/>
            <person name="Kim S.J."/>
            <person name="Kim J.G."/>
            <person name="Jung M.Y."/>
            <person name="Shin K.S."/>
            <person name="Kwon K.K."/>
            <person name="Yang S.H."/>
            <person name="Seo Y.S."/>
            <person name="Rhee S.K."/>
        </authorList>
    </citation>
    <scope>NUCLEOTIDE SEQUENCE [LARGE SCALE GENOMIC DNA]</scope>
    <source>
        <strain evidence="8 9">KCTC 23939</strain>
    </source>
</reference>